<dbReference type="SUPFAM" id="SSF56059">
    <property type="entry name" value="Glutathione synthetase ATP-binding domain-like"/>
    <property type="match status" value="1"/>
</dbReference>
<sequence>MSTPAPLSLLAPEYALSGDHFDELLTSEGILRPQWEPIMGALAQLGPEGLAERAADIGRLLRESGVTYNVYSDPRGAERPWPLDPVPMVLESKEWAVIETGLIQRAELLNLIFKDLYGPRELIRKGLLPLDLIYGYPGFLRPCVGSLPTIPNPLALYAADLVRRPDGHVVVLADRTQAPSGAGYALENRVILSRVFPSLYRDAQAHRLTRFFQTLRRTLGTQGAPGAGRDAPRVVLLSPGPLNETWFEHVYLAGYLGYTLVQGQDLMVSEGRVWLRSLNGPEPVDVILRRVDDSFCDPLELRQDSWLGVAGLLDVARRGRVAIVNPLGSGVLECPALAAYLPAIARHLLGQDLILPTVETWWCGDPRQRDHVLSRLEQLVIRDLAPGQGGALFGDALSRPELASLKDRIRANPGGFVAQERLALSTLPAFGPGGGLEPRRGWLRTYLCARDGDYGVMPGGLSRVAGARDAAWVSNQAGGVSKDTWVLASEAEPSPALVGAMPMVGGLGTPVSLSGRVAENLFWMGRYAERAEGTLRLMLVVLMRRRLVRESTGDSSGDATLRTLLRALTHLTATYPGFVLEGAETALTDPAPELLTLILDRERIGSLSFTLQALLRAGHELRDRISGDSWRVISALRERSNALGQRQPQDPEHLVHHLDELITHLLAMSGLAQESTPRHLNWVFLDAGRRLERGVMLADLLRATLVHPCAPDDEPALLEAILNYAENTAADPHALRPEALLDSLLLDERNPRSLGFQLAALESHGAAMPRTGRDERLTPAERLILEARNELRRLQLRDLALPDGSDHRLALDQCLARQQHLLGSASEALGRSYFDFTRSQHLLASNLPQPGI</sequence>
<dbReference type="InterPro" id="IPR051680">
    <property type="entry name" value="ATP-dep_Glu-Cys_Ligase-2"/>
</dbReference>
<name>A0A1H8Z3B9_9GAMM</name>
<dbReference type="InterPro" id="IPR007296">
    <property type="entry name" value="DUF403"/>
</dbReference>
<feature type="domain" description="DUF403" evidence="1">
    <location>
        <begin position="514"/>
        <end position="834"/>
    </location>
</feature>
<feature type="domain" description="Circularly permuted ATP-grasp type 2" evidence="2">
    <location>
        <begin position="87"/>
        <end position="465"/>
    </location>
</feature>
<proteinExistence type="predicted"/>
<dbReference type="OrthoDB" id="9804079at2"/>
<evidence type="ECO:0000259" key="1">
    <source>
        <dbReference type="Pfam" id="PF04168"/>
    </source>
</evidence>
<dbReference type="PANTHER" id="PTHR34595:SF2">
    <property type="entry name" value="BLR2978 PROTEIN"/>
    <property type="match status" value="1"/>
</dbReference>
<organism evidence="3 4">
    <name type="scientific">Ectothiorhodospira magna</name>
    <dbReference type="NCBI Taxonomy" id="867345"/>
    <lineage>
        <taxon>Bacteria</taxon>
        <taxon>Pseudomonadati</taxon>
        <taxon>Pseudomonadota</taxon>
        <taxon>Gammaproteobacteria</taxon>
        <taxon>Chromatiales</taxon>
        <taxon>Ectothiorhodospiraceae</taxon>
        <taxon>Ectothiorhodospira</taxon>
    </lineage>
</organism>
<dbReference type="Gene3D" id="3.40.50.11290">
    <property type="match status" value="1"/>
</dbReference>
<dbReference type="Pfam" id="PF04168">
    <property type="entry name" value="Alpha-E"/>
    <property type="match status" value="1"/>
</dbReference>
<reference evidence="3 4" key="1">
    <citation type="submission" date="2016-10" db="EMBL/GenBank/DDBJ databases">
        <authorList>
            <person name="de Groot N.N."/>
        </authorList>
    </citation>
    <scope>NUCLEOTIDE SEQUENCE [LARGE SCALE GENOMIC DNA]</scope>
    <source>
        <strain evidence="3 4">B7-7</strain>
    </source>
</reference>
<dbReference type="PANTHER" id="PTHR34595">
    <property type="entry name" value="BLR5612 PROTEIN"/>
    <property type="match status" value="1"/>
</dbReference>
<dbReference type="RefSeq" id="WP_090202443.1">
    <property type="nucleotide sequence ID" value="NZ_FOFO01000001.1"/>
</dbReference>
<gene>
    <name evidence="3" type="ORF">SAMN05421693_101122</name>
</gene>
<dbReference type="Gene3D" id="3.30.1490.270">
    <property type="match status" value="1"/>
</dbReference>
<dbReference type="STRING" id="867345.SAMN05421693_101122"/>
<accession>A0A1H8Z3B9</accession>
<dbReference type="Pfam" id="PF14403">
    <property type="entry name" value="CP_ATPgrasp_2"/>
    <property type="match status" value="1"/>
</dbReference>
<dbReference type="Proteomes" id="UP000199496">
    <property type="component" value="Unassembled WGS sequence"/>
</dbReference>
<protein>
    <submittedName>
        <fullName evidence="3">Uncharacterized conserved protein, circularly permuted ATPgrasp superfamily</fullName>
    </submittedName>
</protein>
<evidence type="ECO:0000313" key="3">
    <source>
        <dbReference type="EMBL" id="SEP58098.1"/>
    </source>
</evidence>
<evidence type="ECO:0000259" key="2">
    <source>
        <dbReference type="Pfam" id="PF14403"/>
    </source>
</evidence>
<dbReference type="AlphaFoldDB" id="A0A1H8Z3B9"/>
<dbReference type="InterPro" id="IPR025841">
    <property type="entry name" value="CP_ATPgrasp_2"/>
</dbReference>
<dbReference type="EMBL" id="FOFO01000001">
    <property type="protein sequence ID" value="SEP58098.1"/>
    <property type="molecule type" value="Genomic_DNA"/>
</dbReference>
<evidence type="ECO:0000313" key="4">
    <source>
        <dbReference type="Proteomes" id="UP000199496"/>
    </source>
</evidence>
<keyword evidence="4" id="KW-1185">Reference proteome</keyword>